<dbReference type="Gene3D" id="2.70.98.10">
    <property type="match status" value="1"/>
</dbReference>
<evidence type="ECO:0000256" key="5">
    <source>
        <dbReference type="ARBA" id="ARBA00022764"/>
    </source>
</evidence>
<comment type="pathway">
    <text evidence="2">Glycan metabolism; osmoregulated periplasmic glucan (OPG) biosynthesis.</text>
</comment>
<dbReference type="GO" id="GO:0030246">
    <property type="term" value="F:carbohydrate binding"/>
    <property type="evidence" value="ECO:0007669"/>
    <property type="project" value="InterPro"/>
</dbReference>
<dbReference type="RefSeq" id="WP_183199135.1">
    <property type="nucleotide sequence ID" value="NZ_JACIEK010000002.1"/>
</dbReference>
<comment type="similarity">
    <text evidence="3">Belongs to the OpgD/OpgG family.</text>
</comment>
<gene>
    <name evidence="8" type="ORF">GGR04_001420</name>
</gene>
<sequence>MTIDLNRREVMMALAALGVALPGSRALAADGDGLQFGPAEPFSFDALVEKQRALAAAPYVPEASRAPAVLDRIDFDQHWRIKYKADETLQLNDGKAPIRFFHLGRYFQLPVGIHVVEGGTARTLRYDPALFDIPADSPAKELPADIGFAGFRVLEPGREEDWLAFLGAAYFRTSGEDNQFGMSARALAIDVAMPTPEEFPRFTDFFLEPSADGRLVITCALNSPRVAGVLRMDVSKGGPIRMDIQARYFARGDIQRFGIAALTSMFWYSETDRARRVDWRPEVHDSDGLALWTGTGERIWRPLNNPRNVMTSSFSDEAPRGFGLLQRDRNFENYEDDGVFYEKRASVWVEPVGSWGRGAVQLVEIPTDDEIHDNIAAYWVPETPVRRGDAVAVDYRLFWSNREPYPGTVGKVAATRLGRGGIPGQPRPAGVTKVVVDFDGGLVAALGRDAKGVKAIVTASRGTVGQTEAYSVKVGTAWRATFDLTAEGDAPVELRLYLTQGESVLTETWAYQFLPLGAA</sequence>
<feature type="domain" description="Glucan biosynthesis periplasmic MdoG C-terminal" evidence="7">
    <location>
        <begin position="42"/>
        <end position="513"/>
    </location>
</feature>
<dbReference type="InterPro" id="IPR014756">
    <property type="entry name" value="Ig_E-set"/>
</dbReference>
<evidence type="ECO:0000313" key="8">
    <source>
        <dbReference type="EMBL" id="MBB3997584.1"/>
    </source>
</evidence>
<evidence type="ECO:0000256" key="2">
    <source>
        <dbReference type="ARBA" id="ARBA00005001"/>
    </source>
</evidence>
<evidence type="ECO:0000313" key="9">
    <source>
        <dbReference type="Proteomes" id="UP000542776"/>
    </source>
</evidence>
<name>A0A7W6EB41_9HYPH</name>
<keyword evidence="9" id="KW-1185">Reference proteome</keyword>
<dbReference type="InterPro" id="IPR013783">
    <property type="entry name" value="Ig-like_fold"/>
</dbReference>
<feature type="chain" id="PRO_5030736115" evidence="6">
    <location>
        <begin position="29"/>
        <end position="519"/>
    </location>
</feature>
<dbReference type="InterPro" id="IPR006311">
    <property type="entry name" value="TAT_signal"/>
</dbReference>
<dbReference type="AlphaFoldDB" id="A0A7W6EB41"/>
<dbReference type="GO" id="GO:0030288">
    <property type="term" value="C:outer membrane-bounded periplasmic space"/>
    <property type="evidence" value="ECO:0007669"/>
    <property type="project" value="TreeGrafter"/>
</dbReference>
<dbReference type="UniPathway" id="UPA00637"/>
<comment type="caution">
    <text evidence="8">The sequence shown here is derived from an EMBL/GenBank/DDBJ whole genome shotgun (WGS) entry which is preliminary data.</text>
</comment>
<dbReference type="PANTHER" id="PTHR30504:SF3">
    <property type="entry name" value="GLUCANS BIOSYNTHESIS PROTEIN D"/>
    <property type="match status" value="1"/>
</dbReference>
<evidence type="ECO:0000259" key="7">
    <source>
        <dbReference type="Pfam" id="PF04349"/>
    </source>
</evidence>
<keyword evidence="5" id="KW-0574">Periplasm</keyword>
<dbReference type="PROSITE" id="PS51318">
    <property type="entry name" value="TAT"/>
    <property type="match status" value="1"/>
</dbReference>
<dbReference type="InterPro" id="IPR011013">
    <property type="entry name" value="Gal_mutarotase_sf_dom"/>
</dbReference>
<organism evidence="8 9">
    <name type="scientific">Aureimonas pseudogalii</name>
    <dbReference type="NCBI Taxonomy" id="1744844"/>
    <lineage>
        <taxon>Bacteria</taxon>
        <taxon>Pseudomonadati</taxon>
        <taxon>Pseudomonadota</taxon>
        <taxon>Alphaproteobacteria</taxon>
        <taxon>Hyphomicrobiales</taxon>
        <taxon>Aurantimonadaceae</taxon>
        <taxon>Aureimonas</taxon>
    </lineage>
</organism>
<dbReference type="GO" id="GO:0051274">
    <property type="term" value="P:beta-glucan biosynthetic process"/>
    <property type="evidence" value="ECO:0007669"/>
    <property type="project" value="TreeGrafter"/>
</dbReference>
<dbReference type="PIRSF" id="PIRSF006281">
    <property type="entry name" value="MdoG"/>
    <property type="match status" value="1"/>
</dbReference>
<dbReference type="Pfam" id="PF04349">
    <property type="entry name" value="MdoG"/>
    <property type="match status" value="1"/>
</dbReference>
<dbReference type="PANTHER" id="PTHR30504">
    <property type="entry name" value="GLUCANS BIOSYNTHESIS PROTEIN"/>
    <property type="match status" value="1"/>
</dbReference>
<dbReference type="Proteomes" id="UP000542776">
    <property type="component" value="Unassembled WGS sequence"/>
</dbReference>
<evidence type="ECO:0000256" key="6">
    <source>
        <dbReference type="SAM" id="SignalP"/>
    </source>
</evidence>
<dbReference type="GO" id="GO:0003824">
    <property type="term" value="F:catalytic activity"/>
    <property type="evidence" value="ECO:0007669"/>
    <property type="project" value="InterPro"/>
</dbReference>
<protein>
    <submittedName>
        <fullName evidence="8">Glucans biosynthesis protein</fullName>
    </submittedName>
</protein>
<evidence type="ECO:0000256" key="1">
    <source>
        <dbReference type="ARBA" id="ARBA00004418"/>
    </source>
</evidence>
<dbReference type="SUPFAM" id="SSF81296">
    <property type="entry name" value="E set domains"/>
    <property type="match status" value="1"/>
</dbReference>
<dbReference type="Gene3D" id="2.60.40.10">
    <property type="entry name" value="Immunoglobulins"/>
    <property type="match status" value="1"/>
</dbReference>
<comment type="subcellular location">
    <subcellularLocation>
        <location evidence="1">Periplasm</location>
    </subcellularLocation>
</comment>
<dbReference type="InterPro" id="IPR014438">
    <property type="entry name" value="Glucan_biosyn_MdoG/MdoD"/>
</dbReference>
<reference evidence="8 9" key="1">
    <citation type="submission" date="2020-08" db="EMBL/GenBank/DDBJ databases">
        <title>Genomic Encyclopedia of Type Strains, Phase IV (KMG-IV): sequencing the most valuable type-strain genomes for metagenomic binning, comparative biology and taxonomic classification.</title>
        <authorList>
            <person name="Goeker M."/>
        </authorList>
    </citation>
    <scope>NUCLEOTIDE SEQUENCE [LARGE SCALE GENOMIC DNA]</scope>
    <source>
        <strain evidence="8 9">DSM 102238</strain>
    </source>
</reference>
<evidence type="ECO:0000256" key="4">
    <source>
        <dbReference type="ARBA" id="ARBA00022729"/>
    </source>
</evidence>
<feature type="signal peptide" evidence="6">
    <location>
        <begin position="1"/>
        <end position="28"/>
    </location>
</feature>
<dbReference type="InterPro" id="IPR007444">
    <property type="entry name" value="Glucan_biosyn_MdoG_C"/>
</dbReference>
<dbReference type="SUPFAM" id="SSF74650">
    <property type="entry name" value="Galactose mutarotase-like"/>
    <property type="match status" value="1"/>
</dbReference>
<dbReference type="EMBL" id="JACIEK010000002">
    <property type="protein sequence ID" value="MBB3997584.1"/>
    <property type="molecule type" value="Genomic_DNA"/>
</dbReference>
<evidence type="ECO:0000256" key="3">
    <source>
        <dbReference type="ARBA" id="ARBA00009284"/>
    </source>
</evidence>
<keyword evidence="4 6" id="KW-0732">Signal</keyword>
<dbReference type="InterPro" id="IPR014718">
    <property type="entry name" value="GH-type_carb-bd"/>
</dbReference>
<proteinExistence type="inferred from homology"/>
<accession>A0A7W6EB41</accession>